<proteinExistence type="predicted"/>
<evidence type="ECO:0000313" key="1">
    <source>
        <dbReference type="EMBL" id="SMH72211.1"/>
    </source>
</evidence>
<evidence type="ECO:0000313" key="2">
    <source>
        <dbReference type="Proteomes" id="UP000230607"/>
    </source>
</evidence>
<keyword evidence="2" id="KW-1185">Reference proteome</keyword>
<dbReference type="AlphaFoldDB" id="A0A2H1FHH3"/>
<reference evidence="2" key="1">
    <citation type="submission" date="2017-03" db="EMBL/GenBank/DDBJ databases">
        <authorList>
            <person name="Herbold C."/>
        </authorList>
    </citation>
    <scope>NUCLEOTIDE SEQUENCE [LARGE SCALE GENOMIC DNA]</scope>
</reference>
<name>A0A2H1FHH3_9ARCH</name>
<dbReference type="Proteomes" id="UP000230607">
    <property type="component" value="Chromosome 1"/>
</dbReference>
<sequence>MFIYPSFIQAAYEEGDFYDYYRKNCDSSCLTVPIPTSVNGSSLQALLAHGFSN</sequence>
<gene>
    <name evidence="1" type="ORF">NCS_30051</name>
</gene>
<dbReference type="EMBL" id="LT841358">
    <property type="protein sequence ID" value="SMH72211.1"/>
    <property type="molecule type" value="Genomic_DNA"/>
</dbReference>
<accession>A0A2H1FHH3</accession>
<organism evidence="1 2">
    <name type="scientific">Candidatus Nitrosotalea okcheonensis</name>
    <dbReference type="NCBI Taxonomy" id="1903276"/>
    <lineage>
        <taxon>Archaea</taxon>
        <taxon>Nitrososphaerota</taxon>
        <taxon>Nitrososphaeria</taxon>
        <taxon>Nitrosotaleales</taxon>
        <taxon>Nitrosotaleaceae</taxon>
        <taxon>Nitrosotalea</taxon>
    </lineage>
</organism>
<protein>
    <submittedName>
        <fullName evidence="1">Uncharacterized protein</fullName>
    </submittedName>
</protein>